<evidence type="ECO:0000313" key="4">
    <source>
        <dbReference type="Proteomes" id="UP000269001"/>
    </source>
</evidence>
<reference evidence="3 4" key="1">
    <citation type="submission" date="2018-09" db="EMBL/GenBank/DDBJ databases">
        <title>The draft genome of Acinetobacter spp. strains.</title>
        <authorList>
            <person name="Qin J."/>
            <person name="Feng Y."/>
            <person name="Zong Z."/>
        </authorList>
    </citation>
    <scope>NUCLEOTIDE SEQUENCE [LARGE SCALE GENOMIC DNA]</scope>
    <source>
        <strain evidence="3 4">WCHAc060096</strain>
    </source>
</reference>
<organism evidence="3 4">
    <name type="scientific">Acinetobacter guerrae</name>
    <dbReference type="NCBI Taxonomy" id="1843371"/>
    <lineage>
        <taxon>Bacteria</taxon>
        <taxon>Pseudomonadati</taxon>
        <taxon>Pseudomonadota</taxon>
        <taxon>Gammaproteobacteria</taxon>
        <taxon>Moraxellales</taxon>
        <taxon>Moraxellaceae</taxon>
        <taxon>Acinetobacter</taxon>
    </lineage>
</organism>
<name>A0A3A8EER8_9GAMM</name>
<dbReference type="EMBL" id="RAXU01000017">
    <property type="protein sequence ID" value="RKG32006.1"/>
    <property type="molecule type" value="Genomic_DNA"/>
</dbReference>
<evidence type="ECO:0000313" key="3">
    <source>
        <dbReference type="EMBL" id="RKG32006.1"/>
    </source>
</evidence>
<dbReference type="PANTHER" id="PTHR37944:SF1">
    <property type="entry name" value="PORIN B"/>
    <property type="match status" value="1"/>
</dbReference>
<evidence type="ECO:0000256" key="2">
    <source>
        <dbReference type="RuleBase" id="RU363072"/>
    </source>
</evidence>
<protein>
    <submittedName>
        <fullName evidence="3">Carbohydrate porin</fullName>
    </submittedName>
</protein>
<dbReference type="AlphaFoldDB" id="A0A3A8EER8"/>
<dbReference type="PANTHER" id="PTHR37944">
    <property type="entry name" value="PORIN B"/>
    <property type="match status" value="1"/>
</dbReference>
<evidence type="ECO:0000256" key="1">
    <source>
        <dbReference type="ARBA" id="ARBA00008769"/>
    </source>
</evidence>
<sequence length="427" mass="47689">MKIQGLKQFSIVSFVAAISSFNLSYADDAFSPQSKYLLGDWNGQRTELASKGINFDANLYVDTDYLADGGYKPRDGATFASQLWLGSSLDLEKLLGWKGVSVRTIVTARQGQSTSVDNISYPGAPQMANTQATWGRGNVDSRLTQFSIEKIFTDTGWSVRVGRIGMGSYFNAMGCDFQSTSFCTAQNGKWMGNVWYNEPVAQWAGIVKYRFTPELSAQIGVFEFNPTNIKENQGWNLKSNEMDGVTVPVELHYQPKQGINQLPGSYRLGVFYNNADKTQNKDVLTGEQKDRAYAGWFTADQQLSSVDGGKRGLYGFTNISFHDTTVNKIDNTQQIGIRYLGLFDEHPNDILGLGVNRIHVNDRYRDGVYNKKAAINEDAEYNIELNYSHYVTPWLMLRPVVQYVVQPGATDKVDNALVLGLTTKVIF</sequence>
<dbReference type="GO" id="GO:0015288">
    <property type="term" value="F:porin activity"/>
    <property type="evidence" value="ECO:0007669"/>
    <property type="project" value="InterPro"/>
</dbReference>
<comment type="similarity">
    <text evidence="1 2">Belongs to the OprB family.</text>
</comment>
<dbReference type="InterPro" id="IPR038673">
    <property type="entry name" value="OprB_sf"/>
</dbReference>
<dbReference type="InterPro" id="IPR052932">
    <property type="entry name" value="OprB_Porin"/>
</dbReference>
<dbReference type="RefSeq" id="WP_120370847.1">
    <property type="nucleotide sequence ID" value="NZ_RAXU01000017.1"/>
</dbReference>
<dbReference type="Proteomes" id="UP000269001">
    <property type="component" value="Unassembled WGS sequence"/>
</dbReference>
<proteinExistence type="inferred from homology"/>
<comment type="caution">
    <text evidence="3">The sequence shown here is derived from an EMBL/GenBank/DDBJ whole genome shotgun (WGS) entry which is preliminary data.</text>
</comment>
<gene>
    <name evidence="3" type="ORF">D7V21_12775</name>
</gene>
<keyword evidence="4" id="KW-1185">Reference proteome</keyword>
<accession>A0A3A8EER8</accession>
<dbReference type="Pfam" id="PF04966">
    <property type="entry name" value="OprB"/>
    <property type="match status" value="1"/>
</dbReference>
<dbReference type="InterPro" id="IPR007049">
    <property type="entry name" value="Carb-sel_porin_OprB"/>
</dbReference>
<dbReference type="GO" id="GO:0016020">
    <property type="term" value="C:membrane"/>
    <property type="evidence" value="ECO:0007669"/>
    <property type="project" value="InterPro"/>
</dbReference>
<dbReference type="Gene3D" id="2.40.160.180">
    <property type="entry name" value="Carbohydrate-selective porin OprB"/>
    <property type="match status" value="1"/>
</dbReference>
<dbReference type="GO" id="GO:0008643">
    <property type="term" value="P:carbohydrate transport"/>
    <property type="evidence" value="ECO:0007669"/>
    <property type="project" value="InterPro"/>
</dbReference>